<accession>A0A126V156</accession>
<dbReference type="Gene3D" id="3.30.310.50">
    <property type="entry name" value="Alpha-D-phosphohexomutase, C-terminal domain"/>
    <property type="match status" value="1"/>
</dbReference>
<evidence type="ECO:0000313" key="1">
    <source>
        <dbReference type="EMBL" id="AML51887.1"/>
    </source>
</evidence>
<organism evidence="1 2">
    <name type="scientific">Falsihalocynthiibacter arcticus</name>
    <dbReference type="NCBI Taxonomy" id="1579316"/>
    <lineage>
        <taxon>Bacteria</taxon>
        <taxon>Pseudomonadati</taxon>
        <taxon>Pseudomonadota</taxon>
        <taxon>Alphaproteobacteria</taxon>
        <taxon>Rhodobacterales</taxon>
        <taxon>Roseobacteraceae</taxon>
        <taxon>Falsihalocynthiibacter</taxon>
    </lineage>
</organism>
<evidence type="ECO:0000313" key="2">
    <source>
        <dbReference type="Proteomes" id="UP000070371"/>
    </source>
</evidence>
<dbReference type="Pfam" id="PF09981">
    <property type="entry name" value="DUF2218"/>
    <property type="match status" value="1"/>
</dbReference>
<proteinExistence type="predicted"/>
<dbReference type="KEGG" id="hat:RC74_11990"/>
<reference evidence="1 2" key="1">
    <citation type="submission" date="2016-02" db="EMBL/GenBank/DDBJ databases">
        <title>Complete genome sequence of Halocynthiibacter arcticus PAMC 20958t from arctic marine sediment.</title>
        <authorList>
            <person name="Lee Y.M."/>
            <person name="Baek K."/>
            <person name="Lee H.K."/>
            <person name="Shin S.C."/>
        </authorList>
    </citation>
    <scope>NUCLEOTIDE SEQUENCE [LARGE SCALE GENOMIC DNA]</scope>
    <source>
        <strain evidence="1">PAMC 20958</strain>
    </source>
</reference>
<protein>
    <submittedName>
        <fullName evidence="1">2,4-dihydroxyhept-2-ene-1,7-dioic acid aldolase</fullName>
    </submittedName>
</protein>
<name>A0A126V156_9RHOB</name>
<keyword evidence="2" id="KW-1185">Reference proteome</keyword>
<dbReference type="InterPro" id="IPR014543">
    <property type="entry name" value="UCP028291"/>
</dbReference>
<dbReference type="PIRSF" id="PIRSF028291">
    <property type="entry name" value="UCP028291"/>
    <property type="match status" value="1"/>
</dbReference>
<dbReference type="EMBL" id="CP014327">
    <property type="protein sequence ID" value="AML51887.1"/>
    <property type="molecule type" value="Genomic_DNA"/>
</dbReference>
<dbReference type="OrthoDB" id="9806511at2"/>
<dbReference type="STRING" id="1579316.RC74_11990"/>
<sequence length="98" mass="11214">MQTQFSDEGRFQTKNASKYLQQLCKHFAHKIDVQFDENSGKAALPAGPATLTATVDELVVTLNAESPEGLQRVRDVIDSHLERFAFREEFKKMKWTKL</sequence>
<dbReference type="RefSeq" id="WP_039001673.1">
    <property type="nucleotide sequence ID" value="NZ_CP014327.1"/>
</dbReference>
<gene>
    <name evidence="1" type="ORF">RC74_11990</name>
</gene>
<dbReference type="AlphaFoldDB" id="A0A126V156"/>
<dbReference type="Proteomes" id="UP000070371">
    <property type="component" value="Chromosome"/>
</dbReference>